<dbReference type="EMBL" id="JBICRM010000021">
    <property type="protein sequence ID" value="MFG1707460.1"/>
    <property type="molecule type" value="Genomic_DNA"/>
</dbReference>
<name>A0ABW7AMF4_9ACTN</name>
<reference evidence="2 3" key="1">
    <citation type="submission" date="2024-10" db="EMBL/GenBank/DDBJ databases">
        <authorList>
            <person name="Topkara A.R."/>
            <person name="Saygin H."/>
        </authorList>
    </citation>
    <scope>NUCLEOTIDE SEQUENCE [LARGE SCALE GENOMIC DNA]</scope>
    <source>
        <strain evidence="2 3">M3C6</strain>
    </source>
</reference>
<dbReference type="PANTHER" id="PTHR47691:SF3">
    <property type="entry name" value="HTH-TYPE TRANSCRIPTIONAL REGULATOR RV0890C-RELATED"/>
    <property type="match status" value="1"/>
</dbReference>
<dbReference type="InterPro" id="IPR027417">
    <property type="entry name" value="P-loop_NTPase"/>
</dbReference>
<dbReference type="SMART" id="SM00382">
    <property type="entry name" value="AAA"/>
    <property type="match status" value="1"/>
</dbReference>
<dbReference type="Pfam" id="PF00196">
    <property type="entry name" value="GerE"/>
    <property type="match status" value="1"/>
</dbReference>
<dbReference type="SMART" id="SM00421">
    <property type="entry name" value="HTH_LUXR"/>
    <property type="match status" value="1"/>
</dbReference>
<accession>A0ABW7AMF4</accession>
<dbReference type="InterPro" id="IPR003593">
    <property type="entry name" value="AAA+_ATPase"/>
</dbReference>
<dbReference type="Gene3D" id="1.25.40.10">
    <property type="entry name" value="Tetratricopeptide repeat domain"/>
    <property type="match status" value="1"/>
</dbReference>
<dbReference type="SUPFAM" id="SSF46894">
    <property type="entry name" value="C-terminal effector domain of the bipartite response regulators"/>
    <property type="match status" value="1"/>
</dbReference>
<keyword evidence="2" id="KW-0067">ATP-binding</keyword>
<proteinExistence type="predicted"/>
<dbReference type="RefSeq" id="WP_393171168.1">
    <property type="nucleotide sequence ID" value="NZ_JBICRM010000021.1"/>
</dbReference>
<dbReference type="InterPro" id="IPR016032">
    <property type="entry name" value="Sig_transdc_resp-reg_C-effctor"/>
</dbReference>
<dbReference type="Gene3D" id="3.40.50.300">
    <property type="entry name" value="P-loop containing nucleotide triphosphate hydrolases"/>
    <property type="match status" value="1"/>
</dbReference>
<keyword evidence="3" id="KW-1185">Reference proteome</keyword>
<dbReference type="CDD" id="cd06170">
    <property type="entry name" value="LuxR_C_like"/>
    <property type="match status" value="1"/>
</dbReference>
<dbReference type="InterPro" id="IPR000792">
    <property type="entry name" value="Tscrpt_reg_LuxR_C"/>
</dbReference>
<dbReference type="SUPFAM" id="SSF48452">
    <property type="entry name" value="TPR-like"/>
    <property type="match status" value="1"/>
</dbReference>
<dbReference type="InterPro" id="IPR011990">
    <property type="entry name" value="TPR-like_helical_dom_sf"/>
</dbReference>
<dbReference type="GO" id="GO:0005524">
    <property type="term" value="F:ATP binding"/>
    <property type="evidence" value="ECO:0007669"/>
    <property type="project" value="UniProtKB-KW"/>
</dbReference>
<dbReference type="SUPFAM" id="SSF52540">
    <property type="entry name" value="P-loop containing nucleoside triphosphate hydrolases"/>
    <property type="match status" value="1"/>
</dbReference>
<dbReference type="PANTHER" id="PTHR47691">
    <property type="entry name" value="REGULATOR-RELATED"/>
    <property type="match status" value="1"/>
</dbReference>
<dbReference type="PRINTS" id="PR00038">
    <property type="entry name" value="HTHLUXR"/>
</dbReference>
<evidence type="ECO:0000313" key="2">
    <source>
        <dbReference type="EMBL" id="MFG1707460.1"/>
    </source>
</evidence>
<comment type="caution">
    <text evidence="2">The sequence shown here is derived from an EMBL/GenBank/DDBJ whole genome shotgun (WGS) entry which is preliminary data.</text>
</comment>
<dbReference type="PROSITE" id="PS50043">
    <property type="entry name" value="HTH_LUXR_2"/>
    <property type="match status" value="1"/>
</dbReference>
<organism evidence="2 3">
    <name type="scientific">Nonomuraea marmarensis</name>
    <dbReference type="NCBI Taxonomy" id="3351344"/>
    <lineage>
        <taxon>Bacteria</taxon>
        <taxon>Bacillati</taxon>
        <taxon>Actinomycetota</taxon>
        <taxon>Actinomycetes</taxon>
        <taxon>Streptosporangiales</taxon>
        <taxon>Streptosporangiaceae</taxon>
        <taxon>Nonomuraea</taxon>
    </lineage>
</organism>
<dbReference type="InterPro" id="IPR049945">
    <property type="entry name" value="AAA_22"/>
</dbReference>
<keyword evidence="2" id="KW-0547">Nucleotide-binding</keyword>
<dbReference type="InterPro" id="IPR036388">
    <property type="entry name" value="WH-like_DNA-bd_sf"/>
</dbReference>
<dbReference type="Pfam" id="PF13401">
    <property type="entry name" value="AAA_22"/>
    <property type="match status" value="1"/>
</dbReference>
<sequence length="823" mass="90263">MTPRELEVLWLVGDRLQNQEIAARLRLSERTVESHVSSLLRKLGGTNRLALVDAAARFRARREPRGVPPRPLSSFVGRAREIGDLRRLLDTHRMVTLTGPAGTGKTRLALHLAHSVTTLPPAVLIDLAPMTPGDAVERAFADALGVAGQEHQLRALIRGTLAEGRHWLVVDNCEHVTATAAALLADLLATTDHLHVLATSHGALHIAGEVVYEIPPLPLPAELDDPAAVLDSGSGLLFADRATAVSPGFEVTAGNARQVAMICRRLDGLPLAIELAAARVRFFTPSELLARLHDRFALLTDGAHGSPNRHRTLEEALTWSYELLNEDERLLLERCSVFPGEFDYDTAAQVVPYPPLDSADLIRIFSRLLDRSLISSHRRDETTEYLLLESVRQFARRRLVARGAAETAREQHARHHLRHAVAAVPDLRGRDQVAALRWINRRSADLTAALRWALDRNDTTSAWEFIAGIGTAWEVVGCSGELFDWLDKLLQRPLPDGALRLRIAITCSIVLCYQDTERAQEFAERAHRMAVSGTGHDQALALLARGWTMRYGEQHADSLRHLAQAAELFELLGDDWHRAMALSAHVYAADPETTLARLVQAAELFGRLNDHVKRANCLNQMSIRAIEAGVRLDDVPGWLAEAARLARASGNDHERLHAEIYLATLDQHRGDHAIAQTRFGGLLPEFRRIGDLRCAARCLLGLGRAAAFGGDRDSARLHFAEGTHIAVGLGDVRITAIGLHLLAGSDHATGHFERAAALLGAAERLSPEDREALVTDQELRAALRDRLGPVGFDSAFAHGYETPLTRVPAILQASPLVDRTPGD</sequence>
<gene>
    <name evidence="2" type="ORF">ACFLIM_30090</name>
</gene>
<evidence type="ECO:0000259" key="1">
    <source>
        <dbReference type="PROSITE" id="PS50043"/>
    </source>
</evidence>
<evidence type="ECO:0000313" key="3">
    <source>
        <dbReference type="Proteomes" id="UP001603978"/>
    </source>
</evidence>
<dbReference type="Proteomes" id="UP001603978">
    <property type="component" value="Unassembled WGS sequence"/>
</dbReference>
<feature type="domain" description="HTH luxR-type" evidence="1">
    <location>
        <begin position="1"/>
        <end position="59"/>
    </location>
</feature>
<dbReference type="Gene3D" id="1.10.10.10">
    <property type="entry name" value="Winged helix-like DNA-binding domain superfamily/Winged helix DNA-binding domain"/>
    <property type="match status" value="1"/>
</dbReference>
<protein>
    <submittedName>
        <fullName evidence="2">ATP-binding protein</fullName>
    </submittedName>
</protein>